<dbReference type="GO" id="GO:0008475">
    <property type="term" value="F:procollagen-lysine 5-dioxygenase activity"/>
    <property type="evidence" value="ECO:0007669"/>
    <property type="project" value="UniProtKB-EC"/>
</dbReference>
<dbReference type="HOGENOM" id="CLU_022320_1_0_1"/>
<sequence>MRVLPLFPLVFIPVILATTITDLPELVVVTVATENTDGLKRLLESAKAFGINVEVLALGERWNGGDTRIEQGGGQKIRILSEWIEKYKDASDTMIMFVDAYDVIFNADSTTILRKFFEHYSDKRLLFGAEPFCWPDQTLAPDYPIVEFGKRFLNSGLFMGYGPEVYKVLKLKPVEDKDDDQLYYTRVYLDNKLRKELKMDLDSMSKIFQNLNGVIEDVELQFKEDGTPEAYNAAYNTKPLIVHGNGPSKSHLNYLGNYLGNRWNSQLGCRTCGQEMKDSDELPLIGLNIFIAKPIPFIEEVLQKVAEFDYPKDKIALYIYNNQPFSIKNIQDFLKEHGKSYYTKRVINGVTEIGEREARNEAIEWDKQRNVEFAFLMDGDAYFTEPKVIKDLVHYSKTYDVGIIAPMVGQIGKLFTNFWGAVAANGYYARSEDYMAIVKGNRIGYWNVPFITSALLLNKEKLSALKDAYSYNKNLDPDMSMCQFARDNGHFMYIDNEKQYGYLIVSDEFSETVTEGKWHPEMWQIFENRDLWEARYVHPGYHKIMEPDHIIDQACPDVYDYPLMSERFCEELIEEMEGFGRWSDGSNNDKRLAGGYENVPTRDIHMNQVGFERQWLYFLDTYVRPVQEKTFIGYYHQVEPISYFFIPTIIFQPVESNMMFVVRYKPEEQASLRPHHDASTFSIDVALNKKGRDYEGGGVRYVRYNCTVEADEVGYAMMFPGRLTHLHEGLATTKGTRYIMVSFINP</sequence>
<keyword evidence="14" id="KW-0325">Glycoprotein</keyword>
<dbReference type="PROSITE" id="PS01325">
    <property type="entry name" value="LYS_HYDROXYLASE"/>
    <property type="match status" value="1"/>
</dbReference>
<keyword evidence="11" id="KW-0560">Oxidoreductase</keyword>
<dbReference type="InterPro" id="IPR006620">
    <property type="entry name" value="Pro_4_hyd_alph"/>
</dbReference>
<dbReference type="FunCoup" id="G0NAK6">
    <property type="interactions" value="1441"/>
</dbReference>
<evidence type="ECO:0000256" key="15">
    <source>
        <dbReference type="ARBA" id="ARBA00047930"/>
    </source>
</evidence>
<dbReference type="OrthoDB" id="69177at2759"/>
<dbReference type="PROSITE" id="PS51471">
    <property type="entry name" value="FE2OG_OXY"/>
    <property type="match status" value="1"/>
</dbReference>
<comment type="subcellular location">
    <subcellularLocation>
        <location evidence="3">Endoplasmic reticulum membrane</location>
        <topology evidence="3">Peripheral membrane protein</topology>
        <orientation evidence="3">Lumenal side</orientation>
    </subcellularLocation>
    <subcellularLocation>
        <location evidence="4">Rough endoplasmic reticulum</location>
    </subcellularLocation>
</comment>
<dbReference type="Proteomes" id="UP000008068">
    <property type="component" value="Unassembled WGS sequence"/>
</dbReference>
<dbReference type="SUPFAM" id="SSF53448">
    <property type="entry name" value="Nucleotide-diphospho-sugar transferases"/>
    <property type="match status" value="1"/>
</dbReference>
<organism evidence="19">
    <name type="scientific">Caenorhabditis brenneri</name>
    <name type="common">Nematode worm</name>
    <dbReference type="NCBI Taxonomy" id="135651"/>
    <lineage>
        <taxon>Eukaryota</taxon>
        <taxon>Metazoa</taxon>
        <taxon>Ecdysozoa</taxon>
        <taxon>Nematoda</taxon>
        <taxon>Chromadorea</taxon>
        <taxon>Rhabditida</taxon>
        <taxon>Rhabditina</taxon>
        <taxon>Rhabditomorpha</taxon>
        <taxon>Rhabditoidea</taxon>
        <taxon>Rhabditidae</taxon>
        <taxon>Peloderinae</taxon>
        <taxon>Caenorhabditis</taxon>
    </lineage>
</organism>
<keyword evidence="12" id="KW-0408">Iron</keyword>
<dbReference type="InterPro" id="IPR029044">
    <property type="entry name" value="Nucleotide-diphossugar_trans"/>
</dbReference>
<evidence type="ECO:0000313" key="18">
    <source>
        <dbReference type="EMBL" id="EGT56409.1"/>
    </source>
</evidence>
<evidence type="ECO:0000259" key="17">
    <source>
        <dbReference type="PROSITE" id="PS51471"/>
    </source>
</evidence>
<dbReference type="EC" id="1.14.11.4" evidence="5"/>
<evidence type="ECO:0000256" key="5">
    <source>
        <dbReference type="ARBA" id="ARBA00012264"/>
    </source>
</evidence>
<evidence type="ECO:0000256" key="6">
    <source>
        <dbReference type="ARBA" id="ARBA00022723"/>
    </source>
</evidence>
<keyword evidence="10" id="KW-0223">Dioxygenase</keyword>
<evidence type="ECO:0000256" key="4">
    <source>
        <dbReference type="ARBA" id="ARBA00004427"/>
    </source>
</evidence>
<dbReference type="GO" id="GO:0031418">
    <property type="term" value="F:L-ascorbic acid binding"/>
    <property type="evidence" value="ECO:0007669"/>
    <property type="project" value="UniProtKB-KW"/>
</dbReference>
<dbReference type="GO" id="GO:0005506">
    <property type="term" value="F:iron ion binding"/>
    <property type="evidence" value="ECO:0007669"/>
    <property type="project" value="InterPro"/>
</dbReference>
<dbReference type="EMBL" id="GL379855">
    <property type="protein sequence ID" value="EGT56409.1"/>
    <property type="molecule type" value="Genomic_DNA"/>
</dbReference>
<evidence type="ECO:0000256" key="1">
    <source>
        <dbReference type="ARBA" id="ARBA00001954"/>
    </source>
</evidence>
<dbReference type="InParanoid" id="G0NAK6"/>
<dbReference type="Pfam" id="PF03171">
    <property type="entry name" value="2OG-FeII_Oxy"/>
    <property type="match status" value="1"/>
</dbReference>
<reference evidence="19" key="1">
    <citation type="submission" date="2011-07" db="EMBL/GenBank/DDBJ databases">
        <authorList>
            <consortium name="Caenorhabditis brenneri Sequencing and Analysis Consortium"/>
            <person name="Wilson R.K."/>
        </authorList>
    </citation>
    <scope>NUCLEOTIDE SEQUENCE [LARGE SCALE GENOMIC DNA]</scope>
    <source>
        <strain evidence="19">PB2801</strain>
    </source>
</reference>
<keyword evidence="6" id="KW-0479">Metal-binding</keyword>
<dbReference type="InterPro" id="IPR057589">
    <property type="entry name" value="GT_PLOD"/>
</dbReference>
<evidence type="ECO:0000256" key="3">
    <source>
        <dbReference type="ARBA" id="ARBA00004367"/>
    </source>
</evidence>
<protein>
    <recommendedName>
        <fullName evidence="5">procollagen-lysine 5-dioxygenase</fullName>
        <ecNumber evidence="5">1.14.11.4</ecNumber>
    </recommendedName>
</protein>
<comment type="cofactor">
    <cofactor evidence="1">
        <name>Fe(2+)</name>
        <dbReference type="ChEBI" id="CHEBI:29033"/>
    </cofactor>
</comment>
<gene>
    <name evidence="18" type="primary">Cbn-let-268</name>
    <name evidence="18" type="ORF">CAEBREN_00219</name>
</gene>
<keyword evidence="19" id="KW-1185">Reference proteome</keyword>
<dbReference type="OMA" id="TDVACNH"/>
<keyword evidence="7 16" id="KW-0732">Signal</keyword>
<dbReference type="GO" id="GO:0005789">
    <property type="term" value="C:endoplasmic reticulum membrane"/>
    <property type="evidence" value="ECO:0007669"/>
    <property type="project" value="UniProtKB-SubCell"/>
</dbReference>
<dbReference type="SMART" id="SM00702">
    <property type="entry name" value="P4Hc"/>
    <property type="match status" value="1"/>
</dbReference>
<dbReference type="AlphaFoldDB" id="G0NAK6"/>
<feature type="domain" description="Fe2OG dioxygenase" evidence="17">
    <location>
        <begin position="655"/>
        <end position="746"/>
    </location>
</feature>
<evidence type="ECO:0000256" key="2">
    <source>
        <dbReference type="ARBA" id="ARBA00001961"/>
    </source>
</evidence>
<evidence type="ECO:0000313" key="19">
    <source>
        <dbReference type="Proteomes" id="UP000008068"/>
    </source>
</evidence>
<feature type="signal peptide" evidence="16">
    <location>
        <begin position="1"/>
        <end position="17"/>
    </location>
</feature>
<proteinExistence type="predicted"/>
<dbReference type="InterPro" id="IPR001006">
    <property type="entry name" value="Procol_lys_dOase"/>
</dbReference>
<dbReference type="Pfam" id="PF25342">
    <property type="entry name" value="GT_PLOD"/>
    <property type="match status" value="1"/>
</dbReference>
<keyword evidence="13" id="KW-0472">Membrane</keyword>
<name>G0NAK6_CAEBE</name>
<evidence type="ECO:0000256" key="9">
    <source>
        <dbReference type="ARBA" id="ARBA00022896"/>
    </source>
</evidence>
<evidence type="ECO:0000256" key="16">
    <source>
        <dbReference type="SAM" id="SignalP"/>
    </source>
</evidence>
<dbReference type="InterPro" id="IPR044861">
    <property type="entry name" value="IPNS-like_FE2OG_OXY"/>
</dbReference>
<keyword evidence="9" id="KW-0847">Vitamin C</keyword>
<dbReference type="Gene3D" id="2.60.120.620">
    <property type="entry name" value="q2cbj1_9rhob like domain"/>
    <property type="match status" value="1"/>
</dbReference>
<dbReference type="STRING" id="135651.G0NAK6"/>
<evidence type="ECO:0000256" key="13">
    <source>
        <dbReference type="ARBA" id="ARBA00023136"/>
    </source>
</evidence>
<dbReference type="InterPro" id="IPR050757">
    <property type="entry name" value="Collagen_mod_GT25"/>
</dbReference>
<accession>G0NAK6</accession>
<evidence type="ECO:0000256" key="12">
    <source>
        <dbReference type="ARBA" id="ARBA00023004"/>
    </source>
</evidence>
<evidence type="ECO:0000256" key="8">
    <source>
        <dbReference type="ARBA" id="ARBA00022824"/>
    </source>
</evidence>
<dbReference type="PANTHER" id="PTHR10730">
    <property type="entry name" value="PROCOLLAGEN-LYSINE,2-OXOGLUTARATE 5-DIOXYGENASE/GLYCOSYLTRANSFERASE 25 FAMILY MEMBER"/>
    <property type="match status" value="1"/>
</dbReference>
<keyword evidence="8" id="KW-0256">Endoplasmic reticulum</keyword>
<evidence type="ECO:0000256" key="14">
    <source>
        <dbReference type="ARBA" id="ARBA00023180"/>
    </source>
</evidence>
<evidence type="ECO:0000256" key="10">
    <source>
        <dbReference type="ARBA" id="ARBA00022964"/>
    </source>
</evidence>
<dbReference type="eggNOG" id="KOG1971">
    <property type="taxonomic scope" value="Eukaryota"/>
</dbReference>
<dbReference type="PANTHER" id="PTHR10730:SF45">
    <property type="entry name" value="PROCOLLAGEN-LYSINE,2-OXOGLUTARATE 5-DIOXYGENASE"/>
    <property type="match status" value="1"/>
</dbReference>
<evidence type="ECO:0000256" key="7">
    <source>
        <dbReference type="ARBA" id="ARBA00022729"/>
    </source>
</evidence>
<comment type="cofactor">
    <cofactor evidence="2">
        <name>L-ascorbate</name>
        <dbReference type="ChEBI" id="CHEBI:38290"/>
    </cofactor>
</comment>
<comment type="catalytic activity">
    <reaction evidence="15">
        <text>L-lysyl-[collagen] + 2-oxoglutarate + O2 = (5R)-5-hydroxy-L-lysyl-[collagen] + succinate + CO2</text>
        <dbReference type="Rhea" id="RHEA:16569"/>
        <dbReference type="Rhea" id="RHEA-COMP:12751"/>
        <dbReference type="Rhea" id="RHEA-COMP:12752"/>
        <dbReference type="ChEBI" id="CHEBI:15379"/>
        <dbReference type="ChEBI" id="CHEBI:16526"/>
        <dbReference type="ChEBI" id="CHEBI:16810"/>
        <dbReference type="ChEBI" id="CHEBI:29969"/>
        <dbReference type="ChEBI" id="CHEBI:30031"/>
        <dbReference type="ChEBI" id="CHEBI:133442"/>
        <dbReference type="EC" id="1.14.11.4"/>
    </reaction>
</comment>
<dbReference type="InterPro" id="IPR005123">
    <property type="entry name" value="Oxoglu/Fe-dep_dioxygenase_dom"/>
</dbReference>
<dbReference type="GO" id="GO:0005791">
    <property type="term" value="C:rough endoplasmic reticulum"/>
    <property type="evidence" value="ECO:0007669"/>
    <property type="project" value="UniProtKB-SubCell"/>
</dbReference>
<feature type="chain" id="PRO_5003405465" description="procollagen-lysine 5-dioxygenase" evidence="16">
    <location>
        <begin position="18"/>
        <end position="746"/>
    </location>
</feature>
<evidence type="ECO:0000256" key="11">
    <source>
        <dbReference type="ARBA" id="ARBA00023002"/>
    </source>
</evidence>